<proteinExistence type="predicted"/>
<feature type="transmembrane region" description="Helical" evidence="5">
    <location>
        <begin position="133"/>
        <end position="155"/>
    </location>
</feature>
<evidence type="ECO:0000313" key="7">
    <source>
        <dbReference type="Proteomes" id="UP001220010"/>
    </source>
</evidence>
<organism evidence="6 7">
    <name type="scientific">Candidatus Methanocrinis natronophilus</name>
    <dbReference type="NCBI Taxonomy" id="3033396"/>
    <lineage>
        <taxon>Archaea</taxon>
        <taxon>Methanobacteriati</taxon>
        <taxon>Methanobacteriota</taxon>
        <taxon>Stenosarchaea group</taxon>
        <taxon>Methanomicrobia</taxon>
        <taxon>Methanotrichales</taxon>
        <taxon>Methanotrichaceae</taxon>
        <taxon>Methanocrinis</taxon>
    </lineage>
</organism>
<keyword evidence="1" id="KW-1003">Cell membrane</keyword>
<dbReference type="Pfam" id="PF02659">
    <property type="entry name" value="Mntp"/>
    <property type="match status" value="1"/>
</dbReference>
<feature type="transmembrane region" description="Helical" evidence="5">
    <location>
        <begin position="68"/>
        <end position="85"/>
    </location>
</feature>
<keyword evidence="2 5" id="KW-0812">Transmembrane</keyword>
<dbReference type="PANTHER" id="PTHR35529">
    <property type="entry name" value="MANGANESE EFFLUX PUMP MNTP-RELATED"/>
    <property type="match status" value="1"/>
</dbReference>
<evidence type="ECO:0000313" key="6">
    <source>
        <dbReference type="EMBL" id="MDF0590205.1"/>
    </source>
</evidence>
<dbReference type="Proteomes" id="UP001220010">
    <property type="component" value="Unassembled WGS sequence"/>
</dbReference>
<evidence type="ECO:0000256" key="2">
    <source>
        <dbReference type="ARBA" id="ARBA00022692"/>
    </source>
</evidence>
<dbReference type="InterPro" id="IPR003810">
    <property type="entry name" value="Mntp/YtaF"/>
</dbReference>
<dbReference type="PANTHER" id="PTHR35529:SF1">
    <property type="entry name" value="MANGANESE EFFLUX PUMP MNTP-RELATED"/>
    <property type="match status" value="1"/>
</dbReference>
<evidence type="ECO:0000256" key="4">
    <source>
        <dbReference type="ARBA" id="ARBA00023136"/>
    </source>
</evidence>
<keyword evidence="3 5" id="KW-1133">Transmembrane helix</keyword>
<gene>
    <name evidence="6" type="ORF">P0O15_03320</name>
</gene>
<feature type="transmembrane region" description="Helical" evidence="5">
    <location>
        <begin position="6"/>
        <end position="28"/>
    </location>
</feature>
<protein>
    <submittedName>
        <fullName evidence="6">Manganese efflux pump MntP family protein</fullName>
    </submittedName>
</protein>
<reference evidence="6 7" key="1">
    <citation type="submission" date="2023-03" db="EMBL/GenBank/DDBJ databases">
        <title>WGS of Methanotrichaceae archaeon Mx.</title>
        <authorList>
            <person name="Sorokin D.Y."/>
            <person name="Merkel A.Y."/>
        </authorList>
    </citation>
    <scope>NUCLEOTIDE SEQUENCE [LARGE SCALE GENOMIC DNA]</scope>
    <source>
        <strain evidence="6 7">Mx</strain>
    </source>
</reference>
<feature type="transmembrane region" description="Helical" evidence="5">
    <location>
        <begin position="35"/>
        <end position="56"/>
    </location>
</feature>
<comment type="caution">
    <text evidence="6">The sequence shown here is derived from an EMBL/GenBank/DDBJ whole genome shotgun (WGS) entry which is preliminary data.</text>
</comment>
<accession>A0ABT5X680</accession>
<feature type="transmembrane region" description="Helical" evidence="5">
    <location>
        <begin position="105"/>
        <end position="127"/>
    </location>
</feature>
<sequence length="156" mass="16600">MDSLSILLIALVLALDAFAVAVAGWAVVMEERLKIATNVALLFGGFQALMPVIGWFGGSQFIDAVSGYDHWVAFCLLALIGAKMIRDSSTTAPGEKAADILDHRILAFLAVATSIDALAAGVTFAFLEVSILHSVAVIGVVTFVLPFVPDFFSLWR</sequence>
<evidence type="ECO:0000256" key="1">
    <source>
        <dbReference type="ARBA" id="ARBA00022475"/>
    </source>
</evidence>
<dbReference type="RefSeq" id="WP_316965961.1">
    <property type="nucleotide sequence ID" value="NZ_JARFPK010000009.1"/>
</dbReference>
<evidence type="ECO:0000256" key="5">
    <source>
        <dbReference type="SAM" id="Phobius"/>
    </source>
</evidence>
<keyword evidence="4 5" id="KW-0472">Membrane</keyword>
<evidence type="ECO:0000256" key="3">
    <source>
        <dbReference type="ARBA" id="ARBA00022989"/>
    </source>
</evidence>
<dbReference type="EMBL" id="JARFPK010000009">
    <property type="protein sequence ID" value="MDF0590205.1"/>
    <property type="molecule type" value="Genomic_DNA"/>
</dbReference>
<name>A0ABT5X680_9EURY</name>
<keyword evidence="7" id="KW-1185">Reference proteome</keyword>